<feature type="compositionally biased region" description="Polar residues" evidence="1">
    <location>
        <begin position="46"/>
        <end position="59"/>
    </location>
</feature>
<dbReference type="Pfam" id="PF18126">
    <property type="entry name" value="Mitoc_mL59"/>
    <property type="match status" value="1"/>
</dbReference>
<dbReference type="InParanoid" id="A0A1Z5T2R0"/>
<dbReference type="InterPro" id="IPR037507">
    <property type="entry name" value="Ribosomal_mL59"/>
</dbReference>
<dbReference type="FunCoup" id="A0A1Z5T2R0">
    <property type="interactions" value="146"/>
</dbReference>
<evidence type="ECO:0000313" key="3">
    <source>
        <dbReference type="EMBL" id="OTA30336.1"/>
    </source>
</evidence>
<dbReference type="PANTHER" id="PTHR28041:SF1">
    <property type="entry name" value="LARGE RIBOSOMAL SUBUNIT PROTEIN ML59"/>
    <property type="match status" value="1"/>
</dbReference>
<evidence type="ECO:0000313" key="4">
    <source>
        <dbReference type="Proteomes" id="UP000194280"/>
    </source>
</evidence>
<evidence type="ECO:0000259" key="2">
    <source>
        <dbReference type="Pfam" id="PF18126"/>
    </source>
</evidence>
<accession>A0A1Z5T2R0</accession>
<organism evidence="3 4">
    <name type="scientific">Hortaea werneckii EXF-2000</name>
    <dbReference type="NCBI Taxonomy" id="1157616"/>
    <lineage>
        <taxon>Eukaryota</taxon>
        <taxon>Fungi</taxon>
        <taxon>Dikarya</taxon>
        <taxon>Ascomycota</taxon>
        <taxon>Pezizomycotina</taxon>
        <taxon>Dothideomycetes</taxon>
        <taxon>Dothideomycetidae</taxon>
        <taxon>Mycosphaerellales</taxon>
        <taxon>Teratosphaeriaceae</taxon>
        <taxon>Hortaea</taxon>
    </lineage>
</organism>
<proteinExistence type="predicted"/>
<comment type="caution">
    <text evidence="3">The sequence shown here is derived from an EMBL/GenBank/DDBJ whole genome shotgun (WGS) entry which is preliminary data.</text>
</comment>
<dbReference type="PANTHER" id="PTHR28041">
    <property type="entry name" value="54S RIBOSOMAL PROTEIN L25, MITOCHONDRIAL"/>
    <property type="match status" value="1"/>
</dbReference>
<dbReference type="VEuPathDB" id="FungiDB:BTJ68_09312"/>
<dbReference type="Proteomes" id="UP000194280">
    <property type="component" value="Unassembled WGS sequence"/>
</dbReference>
<feature type="domain" description="Large ribosomal subunit protein mL59" evidence="2">
    <location>
        <begin position="15"/>
        <end position="184"/>
    </location>
</feature>
<evidence type="ECO:0000256" key="1">
    <source>
        <dbReference type="SAM" id="MobiDB-lite"/>
    </source>
</evidence>
<gene>
    <name evidence="3" type="ORF">BTJ68_09312</name>
</gene>
<feature type="region of interest" description="Disordered" evidence="1">
    <location>
        <begin position="46"/>
        <end position="76"/>
    </location>
</feature>
<sequence length="409" mass="45706">MATAQNIALAHSLPPRLLNFFKRFPPPQLSAASTTTSKPARETITVTENTSSSDPNAGASQVEVPLPSETTTNDNLQLGWKKNPFLAFKNPSTGNWHPPHYSLRRQADLFKLATAHNVLSLMPPSPKHPEIKQQKRIEHGLRVKGTGEGQKVKGKHWERTLKTRLETRRKAMETMPDMINLWRERGHGRGWKKYPSGKEGKGTADLFNPEMRHADREVAVARALRSKLGDTNTRLVDNHLIIDPAEAAHPGRGYEHKALRDVIRRAVFQDLKGLPKNITTIILTGCLGQNSEDVAVYAEHVEVAQARGVPFHSFTLTVEKSEHLLRLQSPDRVYGQKTKLNDPAVLETIMTNNEILDPTIVVDKGSDVDFRAMRHYLVDTTGLAVSESADRVLDIIVRQQEQQRSASPA</sequence>
<reference evidence="3 4" key="1">
    <citation type="submission" date="2017-01" db="EMBL/GenBank/DDBJ databases">
        <title>The recent genome duplication of the halophilic yeast Hortaea werneckii: insights from long-read sequencing.</title>
        <authorList>
            <person name="Sinha S."/>
            <person name="Flibotte S."/>
            <person name="Neira M."/>
            <person name="Lenassi M."/>
            <person name="Gostincar C."/>
            <person name="Stajich J.E."/>
            <person name="Nislow C.E."/>
        </authorList>
    </citation>
    <scope>NUCLEOTIDE SEQUENCE [LARGE SCALE GENOMIC DNA]</scope>
    <source>
        <strain evidence="3 4">EXF-2000</strain>
    </source>
</reference>
<dbReference type="STRING" id="1157616.A0A1Z5T2R0"/>
<dbReference type="InterPro" id="IPR040922">
    <property type="entry name" value="Ribosomal_mL59_dom"/>
</dbReference>
<dbReference type="GO" id="GO:0003735">
    <property type="term" value="F:structural constituent of ribosome"/>
    <property type="evidence" value="ECO:0007669"/>
    <property type="project" value="InterPro"/>
</dbReference>
<dbReference type="EMBL" id="MUNK01000142">
    <property type="protein sequence ID" value="OTA30336.1"/>
    <property type="molecule type" value="Genomic_DNA"/>
</dbReference>
<dbReference type="AlphaFoldDB" id="A0A1Z5T2R0"/>
<dbReference type="GO" id="GO:0005762">
    <property type="term" value="C:mitochondrial large ribosomal subunit"/>
    <property type="evidence" value="ECO:0007669"/>
    <property type="project" value="InterPro"/>
</dbReference>
<name>A0A1Z5T2R0_HORWE</name>
<protein>
    <recommendedName>
        <fullName evidence="2">Large ribosomal subunit protein mL59 domain-containing protein</fullName>
    </recommendedName>
</protein>
<keyword evidence="4" id="KW-1185">Reference proteome</keyword>